<sequence length="126" mass="14405">MQIPIKLKDKDSGGEEWCLIELQGDLESRTQEEMKNKFIGDLHFTNQGIPVLIIGHHILYGKVQDLDKPFLYMKKSSRESSDFEEGMSVDKSHSDCEYVVQAVINKKLFFKTRPKPIIATMKAATT</sequence>
<protein>
    <submittedName>
        <fullName evidence="7">Chromosome transmission fidelity protein 8</fullName>
    </submittedName>
</protein>
<evidence type="ECO:0000313" key="7">
    <source>
        <dbReference type="EMBL" id="KAK7067090.1"/>
    </source>
</evidence>
<keyword evidence="8" id="KW-1185">Reference proteome</keyword>
<comment type="similarity">
    <text evidence="6">Belongs to the CTF8 family.</text>
</comment>
<comment type="subcellular location">
    <subcellularLocation>
        <location evidence="1">Nucleus</location>
    </subcellularLocation>
</comment>
<dbReference type="InterPro" id="IPR018607">
    <property type="entry name" value="Ctf8"/>
</dbReference>
<dbReference type="GO" id="GO:0007064">
    <property type="term" value="P:mitotic sister chromatid cohesion"/>
    <property type="evidence" value="ECO:0007669"/>
    <property type="project" value="InterPro"/>
</dbReference>
<dbReference type="AlphaFoldDB" id="A0AAN8ZZW7"/>
<keyword evidence="5" id="KW-0131">Cell cycle</keyword>
<evidence type="ECO:0000256" key="5">
    <source>
        <dbReference type="ARBA" id="ARBA00023306"/>
    </source>
</evidence>
<keyword evidence="4" id="KW-0539">Nucleus</keyword>
<keyword evidence="2" id="KW-0235">DNA replication</keyword>
<reference evidence="7 8" key="1">
    <citation type="submission" date="2023-11" db="EMBL/GenBank/DDBJ databases">
        <title>Halocaridina rubra genome assembly.</title>
        <authorList>
            <person name="Smith C."/>
        </authorList>
    </citation>
    <scope>NUCLEOTIDE SEQUENCE [LARGE SCALE GENOMIC DNA]</scope>
    <source>
        <strain evidence="7">EP-1</strain>
        <tissue evidence="7">Whole</tissue>
    </source>
</reference>
<dbReference type="PANTHER" id="PTHR28605:SF1">
    <property type="entry name" value="CHROMOSOME TRANSMISSION FIDELITY FACTOR 8"/>
    <property type="match status" value="1"/>
</dbReference>
<organism evidence="7 8">
    <name type="scientific">Halocaridina rubra</name>
    <name type="common">Hawaiian red shrimp</name>
    <dbReference type="NCBI Taxonomy" id="373956"/>
    <lineage>
        <taxon>Eukaryota</taxon>
        <taxon>Metazoa</taxon>
        <taxon>Ecdysozoa</taxon>
        <taxon>Arthropoda</taxon>
        <taxon>Crustacea</taxon>
        <taxon>Multicrustacea</taxon>
        <taxon>Malacostraca</taxon>
        <taxon>Eumalacostraca</taxon>
        <taxon>Eucarida</taxon>
        <taxon>Decapoda</taxon>
        <taxon>Pleocyemata</taxon>
        <taxon>Caridea</taxon>
        <taxon>Atyoidea</taxon>
        <taxon>Atyidae</taxon>
        <taxon>Halocaridina</taxon>
    </lineage>
</organism>
<dbReference type="PANTHER" id="PTHR28605">
    <property type="entry name" value="CTF8, CHROMOSOME TRANSMISSION FIDELITY FACTOR 8 HOMOLOG (S. CEREVISIAE)"/>
    <property type="match status" value="1"/>
</dbReference>
<comment type="caution">
    <text evidence="7">The sequence shown here is derived from an EMBL/GenBank/DDBJ whole genome shotgun (WGS) entry which is preliminary data.</text>
</comment>
<evidence type="ECO:0000256" key="1">
    <source>
        <dbReference type="ARBA" id="ARBA00004123"/>
    </source>
</evidence>
<dbReference type="Pfam" id="PF09696">
    <property type="entry name" value="Ctf8"/>
    <property type="match status" value="1"/>
</dbReference>
<evidence type="ECO:0000256" key="4">
    <source>
        <dbReference type="ARBA" id="ARBA00023242"/>
    </source>
</evidence>
<gene>
    <name evidence="7" type="primary">CHTF8</name>
    <name evidence="7" type="ORF">SK128_019427</name>
</gene>
<dbReference type="GO" id="GO:0003677">
    <property type="term" value="F:DNA binding"/>
    <property type="evidence" value="ECO:0007669"/>
    <property type="project" value="UniProtKB-KW"/>
</dbReference>
<dbReference type="GO" id="GO:0031390">
    <property type="term" value="C:Ctf18 RFC-like complex"/>
    <property type="evidence" value="ECO:0007669"/>
    <property type="project" value="InterPro"/>
</dbReference>
<dbReference type="Proteomes" id="UP001381693">
    <property type="component" value="Unassembled WGS sequence"/>
</dbReference>
<dbReference type="GO" id="GO:0006260">
    <property type="term" value="P:DNA replication"/>
    <property type="evidence" value="ECO:0007669"/>
    <property type="project" value="UniProtKB-KW"/>
</dbReference>
<evidence type="ECO:0000256" key="3">
    <source>
        <dbReference type="ARBA" id="ARBA00023125"/>
    </source>
</evidence>
<evidence type="ECO:0000313" key="8">
    <source>
        <dbReference type="Proteomes" id="UP001381693"/>
    </source>
</evidence>
<evidence type="ECO:0000256" key="2">
    <source>
        <dbReference type="ARBA" id="ARBA00022705"/>
    </source>
</evidence>
<accession>A0AAN8ZZW7</accession>
<keyword evidence="3" id="KW-0238">DNA-binding</keyword>
<name>A0AAN8ZZW7_HALRR</name>
<proteinExistence type="inferred from homology"/>
<evidence type="ECO:0000256" key="6">
    <source>
        <dbReference type="ARBA" id="ARBA00038447"/>
    </source>
</evidence>
<dbReference type="EMBL" id="JAXCGZ010018929">
    <property type="protein sequence ID" value="KAK7067090.1"/>
    <property type="molecule type" value="Genomic_DNA"/>
</dbReference>